<name>A0A5B0QIF9_PUCGR</name>
<evidence type="ECO:0000313" key="2">
    <source>
        <dbReference type="EMBL" id="KAA1112880.1"/>
    </source>
</evidence>
<dbReference type="AlphaFoldDB" id="A0A5B0QIF9"/>
<dbReference type="Proteomes" id="UP000324748">
    <property type="component" value="Unassembled WGS sequence"/>
</dbReference>
<evidence type="ECO:0000313" key="3">
    <source>
        <dbReference type="Proteomes" id="UP000324748"/>
    </source>
</evidence>
<protein>
    <submittedName>
        <fullName evidence="2">Uncharacterized protein</fullName>
    </submittedName>
</protein>
<feature type="region of interest" description="Disordered" evidence="1">
    <location>
        <begin position="56"/>
        <end position="90"/>
    </location>
</feature>
<accession>A0A5B0QIF9</accession>
<reference evidence="2 3" key="1">
    <citation type="submission" date="2019-05" db="EMBL/GenBank/DDBJ databases">
        <title>Emergence of the Ug99 lineage of the wheat stem rust pathogen through somatic hybridization.</title>
        <authorList>
            <person name="Li F."/>
            <person name="Upadhyaya N.M."/>
            <person name="Sperschneider J."/>
            <person name="Matny O."/>
            <person name="Nguyen-Phuc H."/>
            <person name="Mago R."/>
            <person name="Raley C."/>
            <person name="Miller M.E."/>
            <person name="Silverstein K.A.T."/>
            <person name="Henningsen E."/>
            <person name="Hirsch C.D."/>
            <person name="Visser B."/>
            <person name="Pretorius Z.A."/>
            <person name="Steffenson B.J."/>
            <person name="Schwessinger B."/>
            <person name="Dodds P.N."/>
            <person name="Figueroa M."/>
        </authorList>
    </citation>
    <scope>NUCLEOTIDE SEQUENCE [LARGE SCALE GENOMIC DNA]</scope>
    <source>
        <strain evidence="2">21-0</strain>
    </source>
</reference>
<keyword evidence="3" id="KW-1185">Reference proteome</keyword>
<sequence length="116" mass="13304">MPVLCQLAKKASLRAFLQQIIVNRQLADRACPRSGLSAQQRLEKMPYGRAVTVPALGENFPRSAGKGQPPERTPPRHRHQPPHRNPTQSRFTRFCFLKMIHHKLFRRISSSYTSCN</sequence>
<organism evidence="2 3">
    <name type="scientific">Puccinia graminis f. sp. tritici</name>
    <dbReference type="NCBI Taxonomy" id="56615"/>
    <lineage>
        <taxon>Eukaryota</taxon>
        <taxon>Fungi</taxon>
        <taxon>Dikarya</taxon>
        <taxon>Basidiomycota</taxon>
        <taxon>Pucciniomycotina</taxon>
        <taxon>Pucciniomycetes</taxon>
        <taxon>Pucciniales</taxon>
        <taxon>Pucciniaceae</taxon>
        <taxon>Puccinia</taxon>
    </lineage>
</organism>
<evidence type="ECO:0000256" key="1">
    <source>
        <dbReference type="SAM" id="MobiDB-lite"/>
    </source>
</evidence>
<comment type="caution">
    <text evidence="2">The sequence shown here is derived from an EMBL/GenBank/DDBJ whole genome shotgun (WGS) entry which is preliminary data.</text>
</comment>
<dbReference type="EMBL" id="VSWC01000015">
    <property type="protein sequence ID" value="KAA1112880.1"/>
    <property type="molecule type" value="Genomic_DNA"/>
</dbReference>
<proteinExistence type="predicted"/>
<gene>
    <name evidence="2" type="ORF">PGT21_014062</name>
</gene>